<dbReference type="Proteomes" id="UP000001072">
    <property type="component" value="Unassembled WGS sequence"/>
</dbReference>
<proteinExistence type="predicted"/>
<evidence type="ECO:0000313" key="1">
    <source>
        <dbReference type="EMBL" id="EGG03065.1"/>
    </source>
</evidence>
<sequence length="220" mass="23869">MTSISVKLFTKKSDNVQLTTGGLYSMRCKLIATNDLCDDHLHFNSATRIIEPSVPGVTDSVVESPVNRVQITAIGTIIEKGSYSGAVVWFTKHRLLRPPTMECAKNLWRVGTDVHLSGVVVGYDTEAATWISDISLMQLLGGDAPAVPVPANVGRRQPSVRGLPTRHFSGRRGCRFMGGYNGGGLRKGALRQARILREARVPSVSTVTQHKYAHTQSGSV</sequence>
<organism evidence="2">
    <name type="scientific">Melampsora larici-populina (strain 98AG31 / pathotype 3-4-7)</name>
    <name type="common">Poplar leaf rust fungus</name>
    <dbReference type="NCBI Taxonomy" id="747676"/>
    <lineage>
        <taxon>Eukaryota</taxon>
        <taxon>Fungi</taxon>
        <taxon>Dikarya</taxon>
        <taxon>Basidiomycota</taxon>
        <taxon>Pucciniomycotina</taxon>
        <taxon>Pucciniomycetes</taxon>
        <taxon>Pucciniales</taxon>
        <taxon>Melampsoraceae</taxon>
        <taxon>Melampsora</taxon>
    </lineage>
</organism>
<dbReference type="GeneID" id="18930496"/>
<gene>
    <name evidence="1" type="ORF">MELLADRAFT_65780</name>
</gene>
<name>F4RWP4_MELLP</name>
<evidence type="ECO:0000313" key="2">
    <source>
        <dbReference type="Proteomes" id="UP000001072"/>
    </source>
</evidence>
<dbReference type="EMBL" id="GL883126">
    <property type="protein sequence ID" value="EGG03065.1"/>
    <property type="molecule type" value="Genomic_DNA"/>
</dbReference>
<keyword evidence="2" id="KW-1185">Reference proteome</keyword>
<dbReference type="VEuPathDB" id="FungiDB:MELLADRAFT_65780"/>
<dbReference type="RefSeq" id="XP_007413525.1">
    <property type="nucleotide sequence ID" value="XM_007413463.1"/>
</dbReference>
<dbReference type="HOGENOM" id="CLU_1256278_0_0_1"/>
<dbReference type="KEGG" id="mlr:MELLADRAFT_65780"/>
<dbReference type="AlphaFoldDB" id="F4RWP4"/>
<dbReference type="InParanoid" id="F4RWP4"/>
<protein>
    <submittedName>
        <fullName evidence="1">Uncharacterized protein</fullName>
    </submittedName>
</protein>
<reference evidence="2" key="1">
    <citation type="journal article" date="2011" name="Proc. Natl. Acad. Sci. U.S.A.">
        <title>Obligate biotrophy features unraveled by the genomic analysis of rust fungi.</title>
        <authorList>
            <person name="Duplessis S."/>
            <person name="Cuomo C.A."/>
            <person name="Lin Y.-C."/>
            <person name="Aerts A."/>
            <person name="Tisserant E."/>
            <person name="Veneault-Fourrey C."/>
            <person name="Joly D.L."/>
            <person name="Hacquard S."/>
            <person name="Amselem J."/>
            <person name="Cantarel B.L."/>
            <person name="Chiu R."/>
            <person name="Coutinho P.M."/>
            <person name="Feau N."/>
            <person name="Field M."/>
            <person name="Frey P."/>
            <person name="Gelhaye E."/>
            <person name="Goldberg J."/>
            <person name="Grabherr M.G."/>
            <person name="Kodira C.D."/>
            <person name="Kohler A."/>
            <person name="Kuees U."/>
            <person name="Lindquist E.A."/>
            <person name="Lucas S.M."/>
            <person name="Mago R."/>
            <person name="Mauceli E."/>
            <person name="Morin E."/>
            <person name="Murat C."/>
            <person name="Pangilinan J.L."/>
            <person name="Park R."/>
            <person name="Pearson M."/>
            <person name="Quesneville H."/>
            <person name="Rouhier N."/>
            <person name="Sakthikumar S."/>
            <person name="Salamov A.A."/>
            <person name="Schmutz J."/>
            <person name="Selles B."/>
            <person name="Shapiro H."/>
            <person name="Tanguay P."/>
            <person name="Tuskan G.A."/>
            <person name="Henrissat B."/>
            <person name="Van de Peer Y."/>
            <person name="Rouze P."/>
            <person name="Ellis J.G."/>
            <person name="Dodds P.N."/>
            <person name="Schein J.E."/>
            <person name="Zhong S."/>
            <person name="Hamelin R.C."/>
            <person name="Grigoriev I.V."/>
            <person name="Szabo L.J."/>
            <person name="Martin F."/>
        </authorList>
    </citation>
    <scope>NUCLEOTIDE SEQUENCE [LARGE SCALE GENOMIC DNA]</scope>
    <source>
        <strain evidence="2">98AG31 / pathotype 3-4-7</strain>
    </source>
</reference>
<accession>F4RWP4</accession>